<dbReference type="InterPro" id="IPR001258">
    <property type="entry name" value="NHL_repeat"/>
</dbReference>
<accession>A0A1F5VQ19</accession>
<dbReference type="InterPro" id="IPR011042">
    <property type="entry name" value="6-blade_b-propeller_TolB-like"/>
</dbReference>
<evidence type="ECO:0000256" key="2">
    <source>
        <dbReference type="PROSITE-ProRule" id="PRU00504"/>
    </source>
</evidence>
<proteinExistence type="predicted"/>
<dbReference type="Gene3D" id="2.120.10.30">
    <property type="entry name" value="TolB, C-terminal domain"/>
    <property type="match status" value="2"/>
</dbReference>
<dbReference type="GO" id="GO:0008270">
    <property type="term" value="F:zinc ion binding"/>
    <property type="evidence" value="ECO:0007669"/>
    <property type="project" value="UniProtKB-KW"/>
</dbReference>
<evidence type="ECO:0000313" key="4">
    <source>
        <dbReference type="Proteomes" id="UP000178943"/>
    </source>
</evidence>
<gene>
    <name evidence="3" type="ORF">A2Y62_18330</name>
</gene>
<dbReference type="SUPFAM" id="SSF63825">
    <property type="entry name" value="YWTD domain"/>
    <property type="match status" value="1"/>
</dbReference>
<feature type="repeat" description="NHL" evidence="2">
    <location>
        <begin position="153"/>
        <end position="192"/>
    </location>
</feature>
<evidence type="ECO:0000313" key="3">
    <source>
        <dbReference type="EMBL" id="OGF65151.1"/>
    </source>
</evidence>
<dbReference type="Pfam" id="PF01436">
    <property type="entry name" value="NHL"/>
    <property type="match status" value="1"/>
</dbReference>
<organism evidence="3 4">
    <name type="scientific">Candidatus Fischerbacteria bacterium RBG_13_37_8</name>
    <dbReference type="NCBI Taxonomy" id="1817863"/>
    <lineage>
        <taxon>Bacteria</taxon>
        <taxon>Candidatus Fischeribacteriota</taxon>
    </lineage>
</organism>
<dbReference type="PROSITE" id="PS51125">
    <property type="entry name" value="NHL"/>
    <property type="match status" value="4"/>
</dbReference>
<name>A0A1F5VQ19_9BACT</name>
<dbReference type="EMBL" id="MFGW01000116">
    <property type="protein sequence ID" value="OGF65151.1"/>
    <property type="molecule type" value="Genomic_DNA"/>
</dbReference>
<dbReference type="PANTHER" id="PTHR24104">
    <property type="entry name" value="E3 UBIQUITIN-PROTEIN LIGASE NHLRC1-RELATED"/>
    <property type="match status" value="1"/>
</dbReference>
<dbReference type="PANTHER" id="PTHR24104:SF25">
    <property type="entry name" value="PROTEIN LIN-41"/>
    <property type="match status" value="1"/>
</dbReference>
<feature type="repeat" description="NHL" evidence="2">
    <location>
        <begin position="73"/>
        <end position="103"/>
    </location>
</feature>
<reference evidence="3 4" key="1">
    <citation type="journal article" date="2016" name="Nat. Commun.">
        <title>Thousands of microbial genomes shed light on interconnected biogeochemical processes in an aquifer system.</title>
        <authorList>
            <person name="Anantharaman K."/>
            <person name="Brown C.T."/>
            <person name="Hug L.A."/>
            <person name="Sharon I."/>
            <person name="Castelle C.J."/>
            <person name="Probst A.J."/>
            <person name="Thomas B.C."/>
            <person name="Singh A."/>
            <person name="Wilkins M.J."/>
            <person name="Karaoz U."/>
            <person name="Brodie E.L."/>
            <person name="Williams K.H."/>
            <person name="Hubbard S.S."/>
            <person name="Banfield J.F."/>
        </authorList>
    </citation>
    <scope>NUCLEOTIDE SEQUENCE [LARGE SCALE GENOMIC DNA]</scope>
</reference>
<evidence type="ECO:0000256" key="1">
    <source>
        <dbReference type="ARBA" id="ARBA00022737"/>
    </source>
</evidence>
<evidence type="ECO:0008006" key="5">
    <source>
        <dbReference type="Google" id="ProtNLM"/>
    </source>
</evidence>
<dbReference type="InterPro" id="IPR050952">
    <property type="entry name" value="TRIM-NHL_E3_ligases"/>
</dbReference>
<dbReference type="STRING" id="1817863.A2Y62_18330"/>
<dbReference type="Proteomes" id="UP000178943">
    <property type="component" value="Unassembled WGS sequence"/>
</dbReference>
<dbReference type="Pfam" id="PF17170">
    <property type="entry name" value="DUF5128"/>
    <property type="match status" value="1"/>
</dbReference>
<protein>
    <recommendedName>
        <fullName evidence="5">6-bladed beta-propeller</fullName>
    </recommendedName>
</protein>
<feature type="repeat" description="NHL" evidence="2">
    <location>
        <begin position="252"/>
        <end position="295"/>
    </location>
</feature>
<keyword evidence="1" id="KW-0677">Repeat</keyword>
<sequence length="345" mass="38465">MRKIVLVLLAIFIMANICCGPKVKSVSKLVWPPPPDKARIQYIGIYSSSKDFGTSKRKQILEKLVGVQNFLRLNKPADIATDSQGRIYITDTSLAVVVVFDEKNKEVWSFGNTMQRKLVSPTGIAIDSKDRIFVADSQQNIVFIYNNEGVLTGHLGGVDIFNRPTGIAIDEDRERIYVSNTRNNRIDVFNLNGEHLFEIGGMGVDPKGENTEQSAGKFFAPTYLSLDKDGNIYVTDFLNCRIQILDPRGKPVSTIGRCGNRPREFARPKGIALDSEGHIYVVDAAFNNIQIFDKTGRLLLVFGGAGHEPGTFDLPAGIHIDKNDKIYVVADTFHIPQIQLFQYLK</sequence>
<comment type="caution">
    <text evidence="3">The sequence shown here is derived from an EMBL/GenBank/DDBJ whole genome shotgun (WGS) entry which is preliminary data.</text>
</comment>
<dbReference type="SUPFAM" id="SSF63829">
    <property type="entry name" value="Calcium-dependent phosphotriesterase"/>
    <property type="match status" value="1"/>
</dbReference>
<dbReference type="AlphaFoldDB" id="A0A1F5VQ19"/>
<feature type="repeat" description="NHL" evidence="2">
    <location>
        <begin position="213"/>
        <end position="248"/>
    </location>
</feature>